<dbReference type="Proteomes" id="UP000008143">
    <property type="component" value="Chromosome 10"/>
</dbReference>
<gene>
    <name evidence="12 13" type="primary">asxl1</name>
</gene>
<dbReference type="InterPro" id="IPR044867">
    <property type="entry name" value="DEUBAD_dom"/>
</dbReference>
<feature type="compositionally biased region" description="Basic and acidic residues" evidence="8">
    <location>
        <begin position="408"/>
        <end position="423"/>
    </location>
</feature>
<sequence>MRDKQKRRRERTWAEAARMVLENYSDAPMTPKQILHVIESEGLKETNTGSSPLACLNAMLHSNSRTREALFYKLPGRISLFTMKKNALQWSRAVPASEDGDTEDPADTEGAKWSEGKVPSAEEACIGASCSRELHCRETRSLVQMNKQKRRSAVLLPRVVLTPLKVNGAHLPSTSGLSVHRGSRESSRVRAVGGSLSFQRRAAFSRDGAHPLRGIRGPGPGQVRKSRVEEIDFETPGSILVNTNLRALMNLRTFNALSTNLQQQLLLLLPDVDRQVSAEGQIRMSPSALNNEFFAHACQRWRERLADGELTPEMQLRIRQEMGREKKVEGWKEKFFEEFYGQKSGLAEEHFSDEEEKNGRTESRRVPRGAQIKATEARPGDMSVPRQERRVKEIKVTEALPKDMSVPRQDRGVKERKATEAPPKDVSVPGQDRRGRITRGKEGKEETGAVEVSPEMSESPTVCVMGAGTEPGGAEAHIAPNGSQNLPTFPDRVPAPHPHSSEQKRKMETESYSPSVEKKPRMEQRRSFRNTIQSVYTEKPQPTKEEPKVPPIRIQLSRIKPPWVYKGLPAQQSYPRIIPNPDPPGGGPPPRSPPDSQTSAIGGGGGPGGGRTIKARKESWKREVRQPTKRDPTKPRAGLFRTQLLSPTAIRNSLSKALGKRGTGSGCSSPVRTELGPSACSVIGKANEFSMAGASANGLSLSEVCAARWAYEPGTDHGRDSVQPSNVTSRQRKPYANPSAVGTMGSVPCKASGHGSHVGSFTGVLDDVSNMSQSIRKQHTVKRREVDCTPFPVRFPPVSLPGGNYRNVQTPSHAGTTVAIYPKVAADDSECAVIGSLSPTGKILPASTSRFLSKIPVPPSDYLEPTVHVLPAGQSSPWGKLIGHWPQVLVSVYKSLGELNPKCQDLKRRNFQALSGTLAAEASVSAPLPRGFPDEDLHSWAAGKIQRYQPVARGQSVQRIPLRLS</sequence>
<evidence type="ECO:0000313" key="13">
    <source>
        <dbReference type="Xenbase" id="XB-GENE-940357"/>
    </source>
</evidence>
<feature type="domain" description="DEUBAD" evidence="10">
    <location>
        <begin position="236"/>
        <end position="345"/>
    </location>
</feature>
<dbReference type="GO" id="GO:0008270">
    <property type="term" value="F:zinc ion binding"/>
    <property type="evidence" value="ECO:0007669"/>
    <property type="project" value="UniProtKB-KW"/>
</dbReference>
<dbReference type="PANTHER" id="PTHR13578:SF19">
    <property type="entry name" value="POLYCOMB GROUP PROTEIN ASXL1"/>
    <property type="match status" value="1"/>
</dbReference>
<evidence type="ECO:0000256" key="2">
    <source>
        <dbReference type="ARBA" id="ARBA00022723"/>
    </source>
</evidence>
<dbReference type="PROSITE" id="PS51916">
    <property type="entry name" value="DEUBAD"/>
    <property type="match status" value="1"/>
</dbReference>
<dbReference type="GO" id="GO:0009887">
    <property type="term" value="P:animal organ morphogenesis"/>
    <property type="evidence" value="ECO:0000318"/>
    <property type="project" value="GO_Central"/>
</dbReference>
<dbReference type="AGR" id="Xenbase:XB-GENE-940357"/>
<dbReference type="GO" id="GO:0003682">
    <property type="term" value="F:chromatin binding"/>
    <property type="evidence" value="ECO:0000318"/>
    <property type="project" value="GO_Central"/>
</dbReference>
<organism evidence="11 12">
    <name type="scientific">Xenopus tropicalis</name>
    <name type="common">Western clawed frog</name>
    <name type="synonym">Silurana tropicalis</name>
    <dbReference type="NCBI Taxonomy" id="8364"/>
    <lineage>
        <taxon>Eukaryota</taxon>
        <taxon>Metazoa</taxon>
        <taxon>Chordata</taxon>
        <taxon>Craniata</taxon>
        <taxon>Vertebrata</taxon>
        <taxon>Euteleostomi</taxon>
        <taxon>Amphibia</taxon>
        <taxon>Batrachia</taxon>
        <taxon>Anura</taxon>
        <taxon>Pipoidea</taxon>
        <taxon>Pipidae</taxon>
        <taxon>Xenopodinae</taxon>
        <taxon>Xenopus</taxon>
        <taxon>Silurana</taxon>
    </lineage>
</organism>
<dbReference type="KEGG" id="xtr:100379981"/>
<feature type="region of interest" description="Disordered" evidence="8">
    <location>
        <begin position="93"/>
        <end position="117"/>
    </location>
</feature>
<evidence type="ECO:0000256" key="4">
    <source>
        <dbReference type="ARBA" id="ARBA00022833"/>
    </source>
</evidence>
<feature type="compositionally biased region" description="Basic and acidic residues" evidence="8">
    <location>
        <begin position="615"/>
        <end position="634"/>
    </location>
</feature>
<evidence type="ECO:0000313" key="12">
    <source>
        <dbReference type="RefSeq" id="XP_031750212.1"/>
    </source>
</evidence>
<dbReference type="GeneID" id="100379981"/>
<proteinExistence type="predicted"/>
<keyword evidence="2" id="KW-0479">Metal-binding</keyword>
<comment type="subcellular location">
    <subcellularLocation>
        <location evidence="1">Nucleus</location>
    </subcellularLocation>
</comment>
<dbReference type="CTD" id="171023"/>
<feature type="region of interest" description="Disordered" evidence="8">
    <location>
        <begin position="401"/>
        <end position="636"/>
    </location>
</feature>
<feature type="compositionally biased region" description="Acidic residues" evidence="8">
    <location>
        <begin position="98"/>
        <end position="107"/>
    </location>
</feature>
<keyword evidence="11" id="KW-1185">Reference proteome</keyword>
<feature type="region of interest" description="Disordered" evidence="8">
    <location>
        <begin position="347"/>
        <end position="389"/>
    </location>
</feature>
<evidence type="ECO:0000259" key="10">
    <source>
        <dbReference type="PROSITE" id="PS51916"/>
    </source>
</evidence>
<feature type="compositionally biased region" description="Gly residues" evidence="8">
    <location>
        <begin position="601"/>
        <end position="611"/>
    </location>
</feature>
<evidence type="ECO:0000259" key="9">
    <source>
        <dbReference type="PROSITE" id="PS51913"/>
    </source>
</evidence>
<evidence type="ECO:0000256" key="8">
    <source>
        <dbReference type="SAM" id="MobiDB-lite"/>
    </source>
</evidence>
<dbReference type="InterPro" id="IPR024811">
    <property type="entry name" value="ASX/ASX-like"/>
</dbReference>
<dbReference type="OrthoDB" id="9348951at2759"/>
<dbReference type="GO" id="GO:0045944">
    <property type="term" value="P:positive regulation of transcription by RNA polymerase II"/>
    <property type="evidence" value="ECO:0000318"/>
    <property type="project" value="GO_Central"/>
</dbReference>
<accession>A0A8J1IX76</accession>
<keyword evidence="6" id="KW-0804">Transcription</keyword>
<dbReference type="Pfam" id="PF13919">
    <property type="entry name" value="ASXH"/>
    <property type="match status" value="1"/>
</dbReference>
<feature type="compositionally biased region" description="Basic and acidic residues" evidence="8">
    <location>
        <begin position="499"/>
        <end position="509"/>
    </location>
</feature>
<feature type="compositionally biased region" description="Pro residues" evidence="8">
    <location>
        <begin position="578"/>
        <end position="593"/>
    </location>
</feature>
<reference evidence="12" key="1">
    <citation type="submission" date="2025-08" db="UniProtKB">
        <authorList>
            <consortium name="RefSeq"/>
        </authorList>
    </citation>
    <scope>IDENTIFICATION</scope>
    <source>
        <strain evidence="12">Nigerian</strain>
        <tissue evidence="12">Liver and blood</tissue>
    </source>
</reference>
<dbReference type="RefSeq" id="XP_031750212.1">
    <property type="nucleotide sequence ID" value="XM_031894352.1"/>
</dbReference>
<keyword evidence="3" id="KW-0863">Zinc-finger</keyword>
<dbReference type="OMA" id="AMKVRIC"/>
<keyword evidence="5" id="KW-0805">Transcription regulation</keyword>
<protein>
    <submittedName>
        <fullName evidence="12">Polycomb group protein ASXL1 isoform X1</fullName>
    </submittedName>
</protein>
<feature type="region of interest" description="Disordered" evidence="8">
    <location>
        <begin position="713"/>
        <end position="740"/>
    </location>
</feature>
<keyword evidence="7" id="KW-0539">Nucleus</keyword>
<dbReference type="InterPro" id="IPR028020">
    <property type="entry name" value="ASX_DEUBAD_dom"/>
</dbReference>
<dbReference type="Pfam" id="PF05066">
    <property type="entry name" value="HARE-HTH"/>
    <property type="match status" value="1"/>
</dbReference>
<dbReference type="GO" id="GO:0042975">
    <property type="term" value="F:peroxisome proliferator activated receptor binding"/>
    <property type="evidence" value="ECO:0000318"/>
    <property type="project" value="GO_Central"/>
</dbReference>
<dbReference type="PROSITE" id="PS51913">
    <property type="entry name" value="HTH_HARE"/>
    <property type="match status" value="1"/>
</dbReference>
<evidence type="ECO:0000256" key="1">
    <source>
        <dbReference type="ARBA" id="ARBA00004123"/>
    </source>
</evidence>
<feature type="compositionally biased region" description="Basic and acidic residues" evidence="8">
    <location>
        <begin position="431"/>
        <end position="447"/>
    </location>
</feature>
<dbReference type="GO" id="GO:0035517">
    <property type="term" value="C:PR-DUB complex"/>
    <property type="evidence" value="ECO:0000318"/>
    <property type="project" value="GO_Central"/>
</dbReference>
<evidence type="ECO:0000256" key="6">
    <source>
        <dbReference type="ARBA" id="ARBA00023163"/>
    </source>
</evidence>
<feature type="compositionally biased region" description="Basic and acidic residues" evidence="8">
    <location>
        <begin position="516"/>
        <end position="526"/>
    </location>
</feature>
<feature type="domain" description="HTH HARE-type" evidence="9">
    <location>
        <begin position="11"/>
        <end position="83"/>
    </location>
</feature>
<keyword evidence="4" id="KW-0862">Zinc</keyword>
<dbReference type="PANTHER" id="PTHR13578">
    <property type="entry name" value="ADDITIONAL SEX COMBS LIKE PROTEIN ASXL"/>
    <property type="match status" value="1"/>
</dbReference>
<evidence type="ECO:0000256" key="3">
    <source>
        <dbReference type="ARBA" id="ARBA00022771"/>
    </source>
</evidence>
<dbReference type="Xenbase" id="XB-GENE-940357">
    <property type="gene designation" value="asxl1"/>
</dbReference>
<evidence type="ECO:0000256" key="5">
    <source>
        <dbReference type="ARBA" id="ARBA00023015"/>
    </source>
</evidence>
<dbReference type="AlphaFoldDB" id="A0A8J1IX76"/>
<evidence type="ECO:0000313" key="11">
    <source>
        <dbReference type="Proteomes" id="UP000008143"/>
    </source>
</evidence>
<name>A0A8J1IX76_XENTR</name>
<evidence type="ECO:0000256" key="7">
    <source>
        <dbReference type="ARBA" id="ARBA00023242"/>
    </source>
</evidence>
<dbReference type="InterPro" id="IPR007759">
    <property type="entry name" value="Asxl_HARE-HTH"/>
</dbReference>